<feature type="region of interest" description="Disordered" evidence="1">
    <location>
        <begin position="1"/>
        <end position="24"/>
    </location>
</feature>
<organism evidence="2 3">
    <name type="scientific">Trichomonas vaginalis (strain ATCC PRA-98 / G3)</name>
    <dbReference type="NCBI Taxonomy" id="412133"/>
    <lineage>
        <taxon>Eukaryota</taxon>
        <taxon>Metamonada</taxon>
        <taxon>Parabasalia</taxon>
        <taxon>Trichomonadida</taxon>
        <taxon>Trichomonadidae</taxon>
        <taxon>Trichomonas</taxon>
    </lineage>
</organism>
<evidence type="ECO:0000256" key="1">
    <source>
        <dbReference type="SAM" id="MobiDB-lite"/>
    </source>
</evidence>
<reference evidence="2" key="1">
    <citation type="submission" date="2006-10" db="EMBL/GenBank/DDBJ databases">
        <authorList>
            <person name="Amadeo P."/>
            <person name="Zhao Q."/>
            <person name="Wortman J."/>
            <person name="Fraser-Liggett C."/>
            <person name="Carlton J."/>
        </authorList>
    </citation>
    <scope>NUCLEOTIDE SEQUENCE</scope>
    <source>
        <strain evidence="2">G3</strain>
    </source>
</reference>
<protein>
    <submittedName>
        <fullName evidence="2">Uncharacterized protein</fullName>
    </submittedName>
</protein>
<dbReference type="InterPro" id="IPR016024">
    <property type="entry name" value="ARM-type_fold"/>
</dbReference>
<dbReference type="Proteomes" id="UP000001542">
    <property type="component" value="Unassembled WGS sequence"/>
</dbReference>
<dbReference type="VEuPathDB" id="TrichDB:TVAG_124140"/>
<dbReference type="InterPro" id="IPR011989">
    <property type="entry name" value="ARM-like"/>
</dbReference>
<dbReference type="RefSeq" id="XP_001318212.1">
    <property type="nucleotide sequence ID" value="XM_001318177.1"/>
</dbReference>
<dbReference type="VEuPathDB" id="TrichDB:TVAGG3_0743190"/>
<evidence type="ECO:0000313" key="2">
    <source>
        <dbReference type="EMBL" id="EAY05989.1"/>
    </source>
</evidence>
<evidence type="ECO:0000313" key="3">
    <source>
        <dbReference type="Proteomes" id="UP000001542"/>
    </source>
</evidence>
<dbReference type="EMBL" id="DS113435">
    <property type="protein sequence ID" value="EAY05989.1"/>
    <property type="molecule type" value="Genomic_DNA"/>
</dbReference>
<keyword evidence="3" id="KW-1185">Reference proteome</keyword>
<name>A2EN04_TRIV3</name>
<dbReference type="AlphaFoldDB" id="A2EN04"/>
<dbReference type="KEGG" id="tva:4763861"/>
<reference evidence="2" key="2">
    <citation type="journal article" date="2007" name="Science">
        <title>Draft genome sequence of the sexually transmitted pathogen Trichomonas vaginalis.</title>
        <authorList>
            <person name="Carlton J.M."/>
            <person name="Hirt R.P."/>
            <person name="Silva J.C."/>
            <person name="Delcher A.L."/>
            <person name="Schatz M."/>
            <person name="Zhao Q."/>
            <person name="Wortman J.R."/>
            <person name="Bidwell S.L."/>
            <person name="Alsmark U.C.M."/>
            <person name="Besteiro S."/>
            <person name="Sicheritz-Ponten T."/>
            <person name="Noel C.J."/>
            <person name="Dacks J.B."/>
            <person name="Foster P.G."/>
            <person name="Simillion C."/>
            <person name="Van de Peer Y."/>
            <person name="Miranda-Saavedra D."/>
            <person name="Barton G.J."/>
            <person name="Westrop G.D."/>
            <person name="Mueller S."/>
            <person name="Dessi D."/>
            <person name="Fiori P.L."/>
            <person name="Ren Q."/>
            <person name="Paulsen I."/>
            <person name="Zhang H."/>
            <person name="Bastida-Corcuera F.D."/>
            <person name="Simoes-Barbosa A."/>
            <person name="Brown M.T."/>
            <person name="Hayes R.D."/>
            <person name="Mukherjee M."/>
            <person name="Okumura C.Y."/>
            <person name="Schneider R."/>
            <person name="Smith A.J."/>
            <person name="Vanacova S."/>
            <person name="Villalvazo M."/>
            <person name="Haas B.J."/>
            <person name="Pertea M."/>
            <person name="Feldblyum T.V."/>
            <person name="Utterback T.R."/>
            <person name="Shu C.L."/>
            <person name="Osoegawa K."/>
            <person name="de Jong P.J."/>
            <person name="Hrdy I."/>
            <person name="Horvathova L."/>
            <person name="Zubacova Z."/>
            <person name="Dolezal P."/>
            <person name="Malik S.B."/>
            <person name="Logsdon J.M. Jr."/>
            <person name="Henze K."/>
            <person name="Gupta A."/>
            <person name="Wang C.C."/>
            <person name="Dunne R.L."/>
            <person name="Upcroft J.A."/>
            <person name="Upcroft P."/>
            <person name="White O."/>
            <person name="Salzberg S.L."/>
            <person name="Tang P."/>
            <person name="Chiu C.-H."/>
            <person name="Lee Y.-S."/>
            <person name="Embley T.M."/>
            <person name="Coombs G.H."/>
            <person name="Mottram J.C."/>
            <person name="Tachezy J."/>
            <person name="Fraser-Liggett C.M."/>
            <person name="Johnson P.J."/>
        </authorList>
    </citation>
    <scope>NUCLEOTIDE SEQUENCE [LARGE SCALE GENOMIC DNA]</scope>
    <source>
        <strain evidence="2">G3</strain>
    </source>
</reference>
<dbReference type="SUPFAM" id="SSF48371">
    <property type="entry name" value="ARM repeat"/>
    <property type="match status" value="1"/>
</dbReference>
<dbReference type="Gene3D" id="1.25.10.10">
    <property type="entry name" value="Leucine-rich Repeat Variant"/>
    <property type="match status" value="1"/>
</dbReference>
<accession>A2EN04</accession>
<gene>
    <name evidence="2" type="ORF">TVAG_124140</name>
</gene>
<proteinExistence type="predicted"/>
<sequence>MLNSKESDDRESKNDFRITKKEEEPNEITEKIPREVFVSALQNCNIPENFKIVRKYLKSHRFSSNLMEYLQNIVSLLNPEISPDPETRDRVFKLIHTIIEDNDVYYVLIYQFNFHEIIYQFFPEPGCLVLLADLLYLDPIENDDNTNFLKVFTFLMNNDFVTRFIEVLSNYTEDNINLLIDIIRALGRYRTSEINLNTEFQKYILIGDKLLEFLGNCSDENIFGKFITCLARIQVSVQKITLKYIEDDQLFEFLLSFPENSPLIGKSFEFFRICLHSLRNYHFNDEKFERLLQYCFNFITDDSPVLGDACYFFAQAIQYSKSDDEKYINYFFSAGWFNRVFTLANNSYSFSVKKDLTDVVLAFIDSTRNPELMQQMIDSGIIGFIEMCIESMPDQMECFLDAIYRILEVADNSDEESWKYEIFENETISDIIYNYNPKNEDEEDAITAIMSFDPYKE</sequence>
<dbReference type="InParanoid" id="A2EN04"/>